<protein>
    <submittedName>
        <fullName evidence="2">Uncharacterized protein</fullName>
    </submittedName>
</protein>
<name>A0A225VAH7_9STRA</name>
<sequence>MAVNAATRSELWDRLRLRRIADALESVGLEFPNPSPKLREGTKSFSGSSRILYDVPKSGCPISLSYCADKPLTTIACKGYAHVEALVDIAKSGVQAPLSKPLPRQDLYPTNHKSATDRYPNKTHGDVWSSTSMSSLSGQKFTSARSASWIKVMDKGDADPLTTGRVIHDLSFPERSSVNDVTDTASIRTPEYERCDAVATEIIHQQESYPDAEVLLQAGDVNAAFRNVCTHSESVYLFGGRFLPDNALVIDTSAPFGWSGSPANYGVIGGAIAYLHGRSPNAYRTSGPFNYY</sequence>
<reference evidence="3" key="1">
    <citation type="submission" date="2017-03" db="EMBL/GenBank/DDBJ databases">
        <title>Phytopthora megakarya and P. palmivora, two closely related causual agents of cacao black pod achieved similar genome size and gene model numbers by different mechanisms.</title>
        <authorList>
            <person name="Ali S."/>
            <person name="Shao J."/>
            <person name="Larry D.J."/>
            <person name="Kronmiller B."/>
            <person name="Shen D."/>
            <person name="Strem M.D."/>
            <person name="Melnick R.L."/>
            <person name="Guiltinan M.J."/>
            <person name="Tyler B.M."/>
            <person name="Meinhardt L.W."/>
            <person name="Bailey B.A."/>
        </authorList>
    </citation>
    <scope>NUCLEOTIDE SEQUENCE [LARGE SCALE GENOMIC DNA]</scope>
    <source>
        <strain evidence="3">zdho120</strain>
    </source>
</reference>
<keyword evidence="3" id="KW-1185">Reference proteome</keyword>
<accession>A0A225VAH7</accession>
<comment type="caution">
    <text evidence="2">The sequence shown here is derived from an EMBL/GenBank/DDBJ whole genome shotgun (WGS) entry which is preliminary data.</text>
</comment>
<organism evidence="2 3">
    <name type="scientific">Phytophthora megakarya</name>
    <dbReference type="NCBI Taxonomy" id="4795"/>
    <lineage>
        <taxon>Eukaryota</taxon>
        <taxon>Sar</taxon>
        <taxon>Stramenopiles</taxon>
        <taxon>Oomycota</taxon>
        <taxon>Peronosporomycetes</taxon>
        <taxon>Peronosporales</taxon>
        <taxon>Peronosporaceae</taxon>
        <taxon>Phytophthora</taxon>
    </lineage>
</organism>
<feature type="compositionally biased region" description="Basic and acidic residues" evidence="1">
    <location>
        <begin position="114"/>
        <end position="125"/>
    </location>
</feature>
<evidence type="ECO:0000313" key="3">
    <source>
        <dbReference type="Proteomes" id="UP000198211"/>
    </source>
</evidence>
<dbReference type="AlphaFoldDB" id="A0A225VAH7"/>
<dbReference type="Proteomes" id="UP000198211">
    <property type="component" value="Unassembled WGS sequence"/>
</dbReference>
<gene>
    <name evidence="2" type="ORF">PHMEG_00026392</name>
</gene>
<evidence type="ECO:0000313" key="2">
    <source>
        <dbReference type="EMBL" id="OWZ02104.1"/>
    </source>
</evidence>
<dbReference type="EMBL" id="NBNE01006392">
    <property type="protein sequence ID" value="OWZ02104.1"/>
    <property type="molecule type" value="Genomic_DNA"/>
</dbReference>
<feature type="region of interest" description="Disordered" evidence="1">
    <location>
        <begin position="100"/>
        <end position="134"/>
    </location>
</feature>
<evidence type="ECO:0000256" key="1">
    <source>
        <dbReference type="SAM" id="MobiDB-lite"/>
    </source>
</evidence>
<proteinExistence type="predicted"/>